<dbReference type="EMBL" id="BMAO01031933">
    <property type="protein sequence ID" value="GFQ78689.1"/>
    <property type="molecule type" value="Genomic_DNA"/>
</dbReference>
<gene>
    <name evidence="1" type="ORF">TNCT_99991</name>
</gene>
<proteinExistence type="predicted"/>
<dbReference type="OrthoDB" id="10444395at2759"/>
<protein>
    <submittedName>
        <fullName evidence="1">Uncharacterized protein</fullName>
    </submittedName>
</protein>
<evidence type="ECO:0000313" key="1">
    <source>
        <dbReference type="EMBL" id="GFQ78689.1"/>
    </source>
</evidence>
<dbReference type="AlphaFoldDB" id="A0A8X6FH44"/>
<feature type="non-terminal residue" evidence="1">
    <location>
        <position position="53"/>
    </location>
</feature>
<name>A0A8X6FH44_TRICU</name>
<reference evidence="1" key="1">
    <citation type="submission" date="2020-07" db="EMBL/GenBank/DDBJ databases">
        <title>Multicomponent nature underlies the extraordinary mechanical properties of spider dragline silk.</title>
        <authorList>
            <person name="Kono N."/>
            <person name="Nakamura H."/>
            <person name="Mori M."/>
            <person name="Yoshida Y."/>
            <person name="Ohtoshi R."/>
            <person name="Malay A.D."/>
            <person name="Moran D.A.P."/>
            <person name="Tomita M."/>
            <person name="Numata K."/>
            <person name="Arakawa K."/>
        </authorList>
    </citation>
    <scope>NUCLEOTIDE SEQUENCE</scope>
</reference>
<dbReference type="Proteomes" id="UP000887116">
    <property type="component" value="Unassembled WGS sequence"/>
</dbReference>
<organism evidence="1 2">
    <name type="scientific">Trichonephila clavata</name>
    <name type="common">Joro spider</name>
    <name type="synonym">Nephila clavata</name>
    <dbReference type="NCBI Taxonomy" id="2740835"/>
    <lineage>
        <taxon>Eukaryota</taxon>
        <taxon>Metazoa</taxon>
        <taxon>Ecdysozoa</taxon>
        <taxon>Arthropoda</taxon>
        <taxon>Chelicerata</taxon>
        <taxon>Arachnida</taxon>
        <taxon>Araneae</taxon>
        <taxon>Araneomorphae</taxon>
        <taxon>Entelegynae</taxon>
        <taxon>Araneoidea</taxon>
        <taxon>Nephilidae</taxon>
        <taxon>Trichonephila</taxon>
    </lineage>
</organism>
<comment type="caution">
    <text evidence="1">The sequence shown here is derived from an EMBL/GenBank/DDBJ whole genome shotgun (WGS) entry which is preliminary data.</text>
</comment>
<evidence type="ECO:0000313" key="2">
    <source>
        <dbReference type="Proteomes" id="UP000887116"/>
    </source>
</evidence>
<sequence length="53" mass="6177">MESRRRFNEPLVARSDIPAEPLERRTDIKPEMATLGQVLFSNEKKLLMNIFGM</sequence>
<accession>A0A8X6FH44</accession>
<keyword evidence="2" id="KW-1185">Reference proteome</keyword>